<dbReference type="Gene3D" id="2.40.50.140">
    <property type="entry name" value="Nucleic acid-binding proteins"/>
    <property type="match status" value="1"/>
</dbReference>
<dbReference type="GO" id="GO:0006260">
    <property type="term" value="P:DNA replication"/>
    <property type="evidence" value="ECO:0007669"/>
    <property type="project" value="InterPro"/>
</dbReference>
<feature type="compositionally biased region" description="Basic and acidic residues" evidence="4">
    <location>
        <begin position="121"/>
        <end position="131"/>
    </location>
</feature>
<dbReference type="NCBIfam" id="TIGR00621">
    <property type="entry name" value="ssb"/>
    <property type="match status" value="1"/>
</dbReference>
<comment type="caution">
    <text evidence="5">The sequence shown here is derived from an EMBL/GenBank/DDBJ whole genome shotgun (WGS) entry which is preliminary data.</text>
</comment>
<dbReference type="STRING" id="1802362.A2806_02165"/>
<comment type="subunit">
    <text evidence="2">Homotetramer.</text>
</comment>
<evidence type="ECO:0000313" key="5">
    <source>
        <dbReference type="EMBL" id="OHA47828.1"/>
    </source>
</evidence>
<protein>
    <recommendedName>
        <fullName evidence="2 3">Single-stranded DNA-binding protein</fullName>
        <shortName evidence="2">SSB</shortName>
    </recommendedName>
</protein>
<accession>A0A1G2PHK9</accession>
<keyword evidence="1 2" id="KW-0238">DNA-binding</keyword>
<name>A0A1G2PHK9_9BACT</name>
<dbReference type="AlphaFoldDB" id="A0A1G2PHK9"/>
<dbReference type="EMBL" id="MHSS01000013">
    <property type="protein sequence ID" value="OHA47828.1"/>
    <property type="molecule type" value="Genomic_DNA"/>
</dbReference>
<organism evidence="5 6">
    <name type="scientific">Candidatus Terrybacteria bacterium RIFCSPHIGHO2_01_FULL_48_17</name>
    <dbReference type="NCBI Taxonomy" id="1802362"/>
    <lineage>
        <taxon>Bacteria</taxon>
        <taxon>Candidatus Terryibacteriota</taxon>
    </lineage>
</organism>
<evidence type="ECO:0000256" key="4">
    <source>
        <dbReference type="SAM" id="MobiDB-lite"/>
    </source>
</evidence>
<dbReference type="InterPro" id="IPR000424">
    <property type="entry name" value="Primosome_PriB/ssb"/>
</dbReference>
<dbReference type="HAMAP" id="MF_00984">
    <property type="entry name" value="SSB"/>
    <property type="match status" value="1"/>
</dbReference>
<comment type="caution">
    <text evidence="2">Lacks conserved residue(s) required for the propagation of feature annotation.</text>
</comment>
<evidence type="ECO:0000256" key="3">
    <source>
        <dbReference type="PIRNR" id="PIRNR002070"/>
    </source>
</evidence>
<feature type="compositionally biased region" description="Basic and acidic residues" evidence="4">
    <location>
        <begin position="144"/>
        <end position="159"/>
    </location>
</feature>
<dbReference type="CDD" id="cd04496">
    <property type="entry name" value="SSB_OBF"/>
    <property type="match status" value="1"/>
</dbReference>
<proteinExistence type="inferred from homology"/>
<evidence type="ECO:0000256" key="2">
    <source>
        <dbReference type="HAMAP-Rule" id="MF_00984"/>
    </source>
</evidence>
<evidence type="ECO:0000313" key="6">
    <source>
        <dbReference type="Proteomes" id="UP000177629"/>
    </source>
</evidence>
<gene>
    <name evidence="5" type="ORF">A2806_02165</name>
</gene>
<dbReference type="PROSITE" id="PS50935">
    <property type="entry name" value="SSB"/>
    <property type="match status" value="1"/>
</dbReference>
<dbReference type="Proteomes" id="UP000177629">
    <property type="component" value="Unassembled WGS sequence"/>
</dbReference>
<dbReference type="SUPFAM" id="SSF50249">
    <property type="entry name" value="Nucleic acid-binding proteins"/>
    <property type="match status" value="1"/>
</dbReference>
<feature type="region of interest" description="Disordered" evidence="4">
    <location>
        <begin position="109"/>
        <end position="159"/>
    </location>
</feature>
<dbReference type="InterPro" id="IPR012340">
    <property type="entry name" value="NA-bd_OB-fold"/>
</dbReference>
<dbReference type="GO" id="GO:0009295">
    <property type="term" value="C:nucleoid"/>
    <property type="evidence" value="ECO:0007669"/>
    <property type="project" value="TreeGrafter"/>
</dbReference>
<evidence type="ECO:0000256" key="1">
    <source>
        <dbReference type="ARBA" id="ARBA00023125"/>
    </source>
</evidence>
<dbReference type="InterPro" id="IPR011344">
    <property type="entry name" value="ssDNA-bd"/>
</dbReference>
<dbReference type="PIRSF" id="PIRSF002070">
    <property type="entry name" value="SSB"/>
    <property type="match status" value="1"/>
</dbReference>
<sequence>MNLNKVFLLGNVAIDVEARMTQGGQPVANFRMATNRIFMDKAGQKQQQAEFHTVVCWGRLAEIAREYLKKGNLVLIEGRLQTRSWEGQDGQKRWRTEIVAERLQLGPKGQGAAYKAQGTEPKTEETKKEEEIPVIEEGAPMTFEDEKPPDDIDPKDIPF</sequence>
<dbReference type="PANTHER" id="PTHR10302">
    <property type="entry name" value="SINGLE-STRANDED DNA-BINDING PROTEIN"/>
    <property type="match status" value="1"/>
</dbReference>
<dbReference type="GO" id="GO:0003697">
    <property type="term" value="F:single-stranded DNA binding"/>
    <property type="evidence" value="ECO:0007669"/>
    <property type="project" value="UniProtKB-UniRule"/>
</dbReference>
<reference evidence="5 6" key="1">
    <citation type="journal article" date="2016" name="Nat. Commun.">
        <title>Thousands of microbial genomes shed light on interconnected biogeochemical processes in an aquifer system.</title>
        <authorList>
            <person name="Anantharaman K."/>
            <person name="Brown C.T."/>
            <person name="Hug L.A."/>
            <person name="Sharon I."/>
            <person name="Castelle C.J."/>
            <person name="Probst A.J."/>
            <person name="Thomas B.C."/>
            <person name="Singh A."/>
            <person name="Wilkins M.J."/>
            <person name="Karaoz U."/>
            <person name="Brodie E.L."/>
            <person name="Williams K.H."/>
            <person name="Hubbard S.S."/>
            <person name="Banfield J.F."/>
        </authorList>
    </citation>
    <scope>NUCLEOTIDE SEQUENCE [LARGE SCALE GENOMIC DNA]</scope>
</reference>
<dbReference type="PANTHER" id="PTHR10302:SF27">
    <property type="entry name" value="SINGLE-STRANDED DNA-BINDING PROTEIN"/>
    <property type="match status" value="1"/>
</dbReference>
<dbReference type="Pfam" id="PF00436">
    <property type="entry name" value="SSB"/>
    <property type="match status" value="1"/>
</dbReference>